<dbReference type="Pfam" id="PF13385">
    <property type="entry name" value="Laminin_G_3"/>
    <property type="match status" value="1"/>
</dbReference>
<dbReference type="Gene3D" id="2.60.120.200">
    <property type="match status" value="1"/>
</dbReference>
<dbReference type="SUPFAM" id="SSF49899">
    <property type="entry name" value="Concanavalin A-like lectins/glucanases"/>
    <property type="match status" value="1"/>
</dbReference>
<feature type="domain" description="DUF7305" evidence="2">
    <location>
        <begin position="130"/>
        <end position="261"/>
    </location>
</feature>
<organism evidence="3 4">
    <name type="scientific">Roseateles subflavus</name>
    <dbReference type="NCBI Taxonomy" id="3053353"/>
    <lineage>
        <taxon>Bacteria</taxon>
        <taxon>Pseudomonadati</taxon>
        <taxon>Pseudomonadota</taxon>
        <taxon>Betaproteobacteria</taxon>
        <taxon>Burkholderiales</taxon>
        <taxon>Sphaerotilaceae</taxon>
        <taxon>Roseateles</taxon>
    </lineage>
</organism>
<dbReference type="InterPro" id="IPR055729">
    <property type="entry name" value="DUF7305"/>
</dbReference>
<dbReference type="InterPro" id="IPR013320">
    <property type="entry name" value="ConA-like_dom_sf"/>
</dbReference>
<dbReference type="Pfam" id="PF23981">
    <property type="entry name" value="DUF7305"/>
    <property type="match status" value="1"/>
</dbReference>
<dbReference type="Proteomes" id="UP001238603">
    <property type="component" value="Unassembled WGS sequence"/>
</dbReference>
<reference evidence="3 4" key="1">
    <citation type="submission" date="2023-06" db="EMBL/GenBank/DDBJ databases">
        <title>Pelomonas sp. APW6 16S ribosomal RNA gene genome sequencing and assembly.</title>
        <authorList>
            <person name="Woo H."/>
        </authorList>
    </citation>
    <scope>NUCLEOTIDE SEQUENCE [LARGE SCALE GENOMIC DNA]</scope>
    <source>
        <strain evidence="3 4">APW6</strain>
    </source>
</reference>
<proteinExistence type="predicted"/>
<evidence type="ECO:0000313" key="4">
    <source>
        <dbReference type="Proteomes" id="UP001238603"/>
    </source>
</evidence>
<dbReference type="RefSeq" id="WP_285984598.1">
    <property type="nucleotide sequence ID" value="NZ_JASVDS010000009.1"/>
</dbReference>
<feature type="domain" description="DUF6701" evidence="1">
    <location>
        <begin position="624"/>
        <end position="1249"/>
    </location>
</feature>
<evidence type="ECO:0000313" key="3">
    <source>
        <dbReference type="EMBL" id="MDL5034527.1"/>
    </source>
</evidence>
<dbReference type="EMBL" id="JASVDS010000009">
    <property type="protein sequence ID" value="MDL5034527.1"/>
    <property type="molecule type" value="Genomic_DNA"/>
</dbReference>
<keyword evidence="4" id="KW-1185">Reference proteome</keyword>
<evidence type="ECO:0000259" key="2">
    <source>
        <dbReference type="Pfam" id="PF23981"/>
    </source>
</evidence>
<gene>
    <name evidence="3" type="ORF">QRD43_21665</name>
</gene>
<protein>
    <submittedName>
        <fullName evidence="3">LamG domain-containing protein</fullName>
    </submittedName>
</protein>
<dbReference type="InterPro" id="IPR046524">
    <property type="entry name" value="DUF6701"/>
</dbReference>
<accession>A0ABT7LQN2</accession>
<comment type="caution">
    <text evidence="3">The sequence shown here is derived from an EMBL/GenBank/DDBJ whole genome shotgun (WGS) entry which is preliminary data.</text>
</comment>
<dbReference type="Pfam" id="PF20419">
    <property type="entry name" value="DUF6701"/>
    <property type="match status" value="1"/>
</dbReference>
<evidence type="ECO:0000259" key="1">
    <source>
        <dbReference type="Pfam" id="PF20419"/>
    </source>
</evidence>
<sequence>MSPCLPLASWPAWSRWTPVVRILRACLAAALPWVALWALLTAGPARAQCGPLPTTNAITAGSGGNLNLATDFIVNGNLTSGSGPNLPTTGVRNSNATTFPSPQPSAFPSFSASTNVNSGPVAAGTYNKVTLSGTQSFSGGTYYINNVVLNAGSTITLGSGTYFVSVFQMLDNVTVNTSGAVRLYIGSVLSGGNFVSVNTAGPTANLMVTLANNASVSFSNSANFRGVIYGTSNNNVNISNFATITGMIAVTGSVSLTTGSSITLSAADQAAIGNSSTCDPNAVGLVADYHFDECSYNGTAGEAKDSRGSYHATSSGAKPNTAAGGVVGRYLSTTALNAYLLTNSKVPLPGAYTISSWYRTPFTTDASNRYHVLGSLDVSGSSCIGDLMFSDDLNSYRWGVYSQPGGIVSGTQSVNLASGWHHVALVASGSTTQIYLDGTFRDSVPLRINSTSASLGMRYIGTSCDNVNVQAFRAPIDEFMVFNSALSSTDVSNIYNNQRNGKNWDGTTRSATCAPAVGSFLISGTGPASTCSPQTITVTARDASGNTLTGYTGTVTLRTSSNLGTWAKGSSPTPGGTLTAGANDGQATYTFVAGDLGVAKFTLAHQAARDLTVTVTDTSTLVASTSATVQFRDNAFVWTEDLNNKISGNWIAVAGRTHDLQLALWKKDASTGQCSVATDYTGSRNLKIWRTDSSGSWTDPTVALPSPASPVSITTTKPGASNLALTFAAGKASVNLGTTDVGQYTLNVADETNLYASNAISGSSSVLTVRPFTIVVNGIVMGGTANPNGSAAGDAVFGAAGANFSATVGGYRWSSGADSADDGVPDANINLSTATAGGLAPKFAATVTLAPLAGSQTPSAGVLGSLNNGAVNVTGGASTAATLQYTEVGSFQLATVGALKDYLGVSGLNVDALVFNSAGAQNTTVGRFIPASFALSNGSVKHRSTASCAPASAFTYLGENFELSFDLEARNALGARTQNYTGTYAKLALGTPSNFAPAGIAGSTLFKTGGGRLTAVSSTGTWANGQATAVKLVLNAGRATGPGGASAPDGPFTASFGILPSDGEASGISTANLDTDSPANGNDRGLVATVALRYGRLRLQNAIGSQNRSLSLPLQAYYWDGSVYQTNTLDSCTSISSNQISFGNYRKTMTSADATVLSSPVTLNQGQALITLAKPLTGHNGSYDVALALGSAATDASCLSWTPQPAAASGANLTHLRWPWCGNAADKDPSARASFGVYGGAGTTLYQREN</sequence>
<name>A0ABT7LQN2_9BURK</name>